<evidence type="ECO:0000313" key="6">
    <source>
        <dbReference type="Proteomes" id="UP000078356"/>
    </source>
</evidence>
<evidence type="ECO:0000256" key="1">
    <source>
        <dbReference type="ARBA" id="ARBA00023015"/>
    </source>
</evidence>
<keyword evidence="1" id="KW-0805">Transcription regulation</keyword>
<dbReference type="PANTHER" id="PTHR43436">
    <property type="entry name" value="ARAC-FAMILY TRANSCRIPTIONAL REGULATOR"/>
    <property type="match status" value="1"/>
</dbReference>
<dbReference type="Pfam" id="PF06719">
    <property type="entry name" value="AraC_N"/>
    <property type="match status" value="1"/>
</dbReference>
<dbReference type="GO" id="GO:0003700">
    <property type="term" value="F:DNA-binding transcription factor activity"/>
    <property type="evidence" value="ECO:0007669"/>
    <property type="project" value="InterPro"/>
</dbReference>
<accession>A0A178LEP2</accession>
<dbReference type="SMART" id="SM00342">
    <property type="entry name" value="HTH_ARAC"/>
    <property type="match status" value="1"/>
</dbReference>
<dbReference type="Proteomes" id="UP000078356">
    <property type="component" value="Unassembled WGS sequence"/>
</dbReference>
<dbReference type="PANTHER" id="PTHR43436:SF1">
    <property type="entry name" value="TRANSCRIPTIONAL REGULATORY PROTEIN"/>
    <property type="match status" value="1"/>
</dbReference>
<dbReference type="PROSITE" id="PS00041">
    <property type="entry name" value="HTH_ARAC_FAMILY_1"/>
    <property type="match status" value="1"/>
</dbReference>
<protein>
    <submittedName>
        <fullName evidence="5">AraC family transcriptional regulator</fullName>
    </submittedName>
</protein>
<keyword evidence="3" id="KW-0804">Transcription</keyword>
<dbReference type="AlphaFoldDB" id="A0A178LEP2"/>
<gene>
    <name evidence="5" type="ORF">A4V15_19405</name>
</gene>
<evidence type="ECO:0000259" key="4">
    <source>
        <dbReference type="PROSITE" id="PS01124"/>
    </source>
</evidence>
<evidence type="ECO:0000256" key="3">
    <source>
        <dbReference type="ARBA" id="ARBA00023163"/>
    </source>
</evidence>
<dbReference type="GO" id="GO:0009893">
    <property type="term" value="P:positive regulation of metabolic process"/>
    <property type="evidence" value="ECO:0007669"/>
    <property type="project" value="UniProtKB-ARBA"/>
</dbReference>
<dbReference type="InterPro" id="IPR009057">
    <property type="entry name" value="Homeodomain-like_sf"/>
</dbReference>
<sequence>MAAKAENRRTETGIPRVAMVQGDIPEHMLAAVYDPMINLILQGSKTMTVGDRTLRYDPATYFVMSIELPAVGAVHPAETGEPYLAVSLTLDPTVLATLLADLPKPMGRYESDPGFSVAAITPELMDAWVRMLRLMGNPDAIAALAPAYEREILFRVLQGPHGWMLREIAAPDTAMARVSLAIQWIRRDFAEPIRVESLAQKAAMSVSAFHRHFKAVTTLSPLQYQKRVRLLQARTLMVASAKSVTAAAFEVGYESATQFTRDYARVFGLPPARDAARILSETRADL</sequence>
<dbReference type="SUPFAM" id="SSF46689">
    <property type="entry name" value="Homeodomain-like"/>
    <property type="match status" value="2"/>
</dbReference>
<evidence type="ECO:0000256" key="2">
    <source>
        <dbReference type="ARBA" id="ARBA00023125"/>
    </source>
</evidence>
<reference evidence="5 6" key="1">
    <citation type="submission" date="2016-04" db="EMBL/GenBank/DDBJ databases">
        <title>Draft Genome Sequences of Staphylococcus capitis Strain H36, S. capitis Strain H65, S. cohnii Strain H62, S. hominis Strain H69, Mycobacterium iranicum Strain H39, Plantibacter sp. Strain H53, Pseudomonas oryzihabitans Strain H72, and Microbacterium sp. Strain H83, isolated from residential settings.</title>
        <authorList>
            <person name="Lymperopoulou D."/>
            <person name="Adams R.I."/>
            <person name="Lindow S."/>
            <person name="Coil D.A."/>
            <person name="Jospin G."/>
            <person name="Eisen J.A."/>
        </authorList>
    </citation>
    <scope>NUCLEOTIDE SEQUENCE [LARGE SCALE GENOMIC DNA]</scope>
    <source>
        <strain evidence="5 6">H72</strain>
    </source>
</reference>
<dbReference type="InterPro" id="IPR018062">
    <property type="entry name" value="HTH_AraC-typ_CS"/>
</dbReference>
<dbReference type="InterPro" id="IPR018060">
    <property type="entry name" value="HTH_AraC"/>
</dbReference>
<dbReference type="OrthoDB" id="34150at2"/>
<dbReference type="Gene3D" id="1.10.10.60">
    <property type="entry name" value="Homeodomain-like"/>
    <property type="match status" value="2"/>
</dbReference>
<dbReference type="EMBL" id="LWCR01000018">
    <property type="protein sequence ID" value="OAN28918.1"/>
    <property type="molecule type" value="Genomic_DNA"/>
</dbReference>
<dbReference type="Pfam" id="PF12833">
    <property type="entry name" value="HTH_18"/>
    <property type="match status" value="1"/>
</dbReference>
<keyword evidence="2" id="KW-0238">DNA-binding</keyword>
<dbReference type="PROSITE" id="PS01124">
    <property type="entry name" value="HTH_ARAC_FAMILY_2"/>
    <property type="match status" value="1"/>
</dbReference>
<comment type="caution">
    <text evidence="5">The sequence shown here is derived from an EMBL/GenBank/DDBJ whole genome shotgun (WGS) entry which is preliminary data.</text>
</comment>
<dbReference type="InterPro" id="IPR009594">
    <property type="entry name" value="Tscrpt_reg_HTH_AraC_N"/>
</dbReference>
<evidence type="ECO:0000313" key="5">
    <source>
        <dbReference type="EMBL" id="OAN28918.1"/>
    </source>
</evidence>
<organism evidence="5 6">
    <name type="scientific">Pseudomonas oryzihabitans</name>
    <dbReference type="NCBI Taxonomy" id="47885"/>
    <lineage>
        <taxon>Bacteria</taxon>
        <taxon>Pseudomonadati</taxon>
        <taxon>Pseudomonadota</taxon>
        <taxon>Gammaproteobacteria</taxon>
        <taxon>Pseudomonadales</taxon>
        <taxon>Pseudomonadaceae</taxon>
        <taxon>Pseudomonas</taxon>
    </lineage>
</organism>
<feature type="domain" description="HTH araC/xylS-type" evidence="4">
    <location>
        <begin position="179"/>
        <end position="277"/>
    </location>
</feature>
<name>A0A178LEP2_9PSED</name>
<proteinExistence type="predicted"/>
<dbReference type="GO" id="GO:0043565">
    <property type="term" value="F:sequence-specific DNA binding"/>
    <property type="evidence" value="ECO:0007669"/>
    <property type="project" value="InterPro"/>
</dbReference>